<dbReference type="Proteomes" id="UP000250991">
    <property type="component" value="Unassembled WGS sequence"/>
</dbReference>
<sequence>MRDFQNAFDAALAGVDSTIVEVMGLCAQFTSGHSVAAKFRGF</sequence>
<dbReference type="EMBL" id="UARW01000010">
    <property type="protein sequence ID" value="SQD05726.1"/>
    <property type="molecule type" value="Genomic_DNA"/>
</dbReference>
<dbReference type="Gene3D" id="2.40.10.180">
    <property type="entry name" value="Phage tail proteins"/>
    <property type="match status" value="1"/>
</dbReference>
<dbReference type="SUPFAM" id="SSF69279">
    <property type="entry name" value="Phage tail proteins"/>
    <property type="match status" value="1"/>
</dbReference>
<evidence type="ECO:0000313" key="1">
    <source>
        <dbReference type="EMBL" id="SQD05726.1"/>
    </source>
</evidence>
<gene>
    <name evidence="1" type="ORF">NCTC8009_06292</name>
</gene>
<reference evidence="1 2" key="1">
    <citation type="submission" date="2018-06" db="EMBL/GenBank/DDBJ databases">
        <authorList>
            <consortium name="Pathogen Informatics"/>
            <person name="Doyle S."/>
        </authorList>
    </citation>
    <scope>NUCLEOTIDE SEQUENCE [LARGE SCALE GENOMIC DNA]</scope>
    <source>
        <strain evidence="1 2">NCTC8009</strain>
    </source>
</reference>
<protein>
    <submittedName>
        <fullName evidence="1">Tail attachment protein (Minor capsid protein FII)</fullName>
    </submittedName>
</protein>
<evidence type="ECO:0000313" key="2">
    <source>
        <dbReference type="Proteomes" id="UP000250991"/>
    </source>
</evidence>
<organism evidence="1 2">
    <name type="scientific">Escherichia coli</name>
    <dbReference type="NCBI Taxonomy" id="562"/>
    <lineage>
        <taxon>Bacteria</taxon>
        <taxon>Pseudomonadati</taxon>
        <taxon>Pseudomonadota</taxon>
        <taxon>Gammaproteobacteria</taxon>
        <taxon>Enterobacterales</taxon>
        <taxon>Enterobacteriaceae</taxon>
        <taxon>Escherichia</taxon>
    </lineage>
</organism>
<proteinExistence type="predicted"/>
<dbReference type="InterPro" id="IPR053734">
    <property type="entry name" value="Phage_Head-Tail_Connect_sf"/>
</dbReference>
<name>A0A2X3K121_ECOLX</name>
<accession>A0A2X3K121</accession>
<dbReference type="AlphaFoldDB" id="A0A2X3K121"/>